<feature type="domain" description="Fe-containing alcohol dehydrogenase-like C-terminal" evidence="5">
    <location>
        <begin position="192"/>
        <end position="384"/>
    </location>
</feature>
<comment type="caution">
    <text evidence="6">The sequence shown here is derived from an EMBL/GenBank/DDBJ whole genome shotgun (WGS) entry which is preliminary data.</text>
</comment>
<accession>A0A949WTV7</accession>
<evidence type="ECO:0000256" key="1">
    <source>
        <dbReference type="ARBA" id="ARBA00007358"/>
    </source>
</evidence>
<proteinExistence type="inferred from homology"/>
<name>A0A949WTV7_9CLOT</name>
<dbReference type="AlphaFoldDB" id="A0A949WTV7"/>
<dbReference type="InterPro" id="IPR018211">
    <property type="entry name" value="ADH_Fe_CS"/>
</dbReference>
<dbReference type="PANTHER" id="PTHR11496:SF102">
    <property type="entry name" value="ALCOHOL DEHYDROGENASE 4"/>
    <property type="match status" value="1"/>
</dbReference>
<dbReference type="FunFam" id="1.20.1090.10:FF:000001">
    <property type="entry name" value="Aldehyde-alcohol dehydrogenase"/>
    <property type="match status" value="1"/>
</dbReference>
<dbReference type="InterPro" id="IPR001670">
    <property type="entry name" value="ADH_Fe/GldA"/>
</dbReference>
<dbReference type="GO" id="GO:0004022">
    <property type="term" value="F:alcohol dehydrogenase (NAD+) activity"/>
    <property type="evidence" value="ECO:0007669"/>
    <property type="project" value="TreeGrafter"/>
</dbReference>
<dbReference type="Pfam" id="PF25137">
    <property type="entry name" value="ADH_Fe_C"/>
    <property type="match status" value="1"/>
</dbReference>
<sequence length="386" mass="42137">MYDELELKKFVVPEFIYGKDARLLAGRYAKNLGARKILIVTDPGIIKAGWVDELIDSLEAFKFKYVIFKDVSPNPRDFEVMAGAEVFNKEKCNFIISIGGGSSMDCAKGIGIVAANFRNIVDFEGVDKVTIPGPPLICIPTTSGSSADVSQFSIVLNTQKKVKIAIVSKTVVPDIALIDPVTLTTMNSYLAACTAMDAMTHAIEAYVSNAQSPISDLHAIEAISLISENILNALSNLDNIELMGKLMLGSLHAGMAFSNASLGAVHAMAHSLGGMLDLPHGECNAILLKYLVNYNFKYSEERFRNISSAMGLNLSRESNEYVLKSLTEKIELLRFGVGISSNFKSLNIDRNRIPILAENALKDVCMITNPVMPIKDEIEEIYGQVI</sequence>
<dbReference type="CDD" id="cd17814">
    <property type="entry name" value="Fe-ADH-like"/>
    <property type="match status" value="1"/>
</dbReference>
<evidence type="ECO:0000259" key="4">
    <source>
        <dbReference type="Pfam" id="PF00465"/>
    </source>
</evidence>
<gene>
    <name evidence="6" type="ORF">I6U48_27570</name>
</gene>
<evidence type="ECO:0000313" key="6">
    <source>
        <dbReference type="EMBL" id="MBV7276636.1"/>
    </source>
</evidence>
<dbReference type="GO" id="GO:0046872">
    <property type="term" value="F:metal ion binding"/>
    <property type="evidence" value="ECO:0007669"/>
    <property type="project" value="InterPro"/>
</dbReference>
<dbReference type="RefSeq" id="WP_218323714.1">
    <property type="nucleotide sequence ID" value="NZ_JAEEGC010000191.1"/>
</dbReference>
<dbReference type="PANTHER" id="PTHR11496">
    <property type="entry name" value="ALCOHOL DEHYDROGENASE"/>
    <property type="match status" value="1"/>
</dbReference>
<comment type="similarity">
    <text evidence="1">Belongs to the iron-containing alcohol dehydrogenase family.</text>
</comment>
<evidence type="ECO:0000259" key="5">
    <source>
        <dbReference type="Pfam" id="PF25137"/>
    </source>
</evidence>
<dbReference type="FunFam" id="3.40.50.1970:FF:000003">
    <property type="entry name" value="Alcohol dehydrogenase, iron-containing"/>
    <property type="match status" value="1"/>
</dbReference>
<reference evidence="6" key="1">
    <citation type="submission" date="2020-12" db="EMBL/GenBank/DDBJ databases">
        <title>Clostridium thailandense sp. nov., a novel acetogenic bacterium isolated from peat land soil in Thailand.</title>
        <authorList>
            <person name="Chaikitkaew S."/>
            <person name="Birkeland N.K."/>
        </authorList>
    </citation>
    <scope>NUCLEOTIDE SEQUENCE</scope>
    <source>
        <strain evidence="6">PL3</strain>
    </source>
</reference>
<keyword evidence="2" id="KW-0560">Oxidoreductase</keyword>
<dbReference type="InterPro" id="IPR039697">
    <property type="entry name" value="Alcohol_dehydrogenase_Fe"/>
</dbReference>
<dbReference type="InterPro" id="IPR056798">
    <property type="entry name" value="ADH_Fe_C"/>
</dbReference>
<evidence type="ECO:0000256" key="2">
    <source>
        <dbReference type="ARBA" id="ARBA00023002"/>
    </source>
</evidence>
<organism evidence="6 7">
    <name type="scientific">Clostridium thailandense</name>
    <dbReference type="NCBI Taxonomy" id="2794346"/>
    <lineage>
        <taxon>Bacteria</taxon>
        <taxon>Bacillati</taxon>
        <taxon>Bacillota</taxon>
        <taxon>Clostridia</taxon>
        <taxon>Eubacteriales</taxon>
        <taxon>Clostridiaceae</taxon>
        <taxon>Clostridium</taxon>
    </lineage>
</organism>
<evidence type="ECO:0000256" key="3">
    <source>
        <dbReference type="ARBA" id="ARBA00023027"/>
    </source>
</evidence>
<dbReference type="PROSITE" id="PS00060">
    <property type="entry name" value="ADH_IRON_2"/>
    <property type="match status" value="1"/>
</dbReference>
<dbReference type="NCBIfam" id="NF041833">
    <property type="entry name" value="Fe_ADH_ErcA"/>
    <property type="match status" value="1"/>
</dbReference>
<protein>
    <submittedName>
        <fullName evidence="6">Iron-containing alcohol dehydrogenase</fullName>
    </submittedName>
</protein>
<dbReference type="Proteomes" id="UP000694308">
    <property type="component" value="Unassembled WGS sequence"/>
</dbReference>
<keyword evidence="7" id="KW-1185">Reference proteome</keyword>
<dbReference type="EMBL" id="JAEEGC010000191">
    <property type="protein sequence ID" value="MBV7276636.1"/>
    <property type="molecule type" value="Genomic_DNA"/>
</dbReference>
<feature type="domain" description="Alcohol dehydrogenase iron-type/glycerol dehydrogenase GldA" evidence="4">
    <location>
        <begin position="14"/>
        <end position="180"/>
    </location>
</feature>
<dbReference type="Pfam" id="PF00465">
    <property type="entry name" value="Fe-ADH"/>
    <property type="match status" value="1"/>
</dbReference>
<evidence type="ECO:0000313" key="7">
    <source>
        <dbReference type="Proteomes" id="UP000694308"/>
    </source>
</evidence>
<keyword evidence="3" id="KW-0520">NAD</keyword>